<keyword evidence="1" id="KW-0472">Membrane</keyword>
<feature type="transmembrane region" description="Helical" evidence="1">
    <location>
        <begin position="1108"/>
        <end position="1128"/>
    </location>
</feature>
<dbReference type="InterPro" id="IPR009030">
    <property type="entry name" value="Growth_fac_rcpt_cys_sf"/>
</dbReference>
<feature type="transmembrane region" description="Helical" evidence="1">
    <location>
        <begin position="1075"/>
        <end position="1096"/>
    </location>
</feature>
<dbReference type="PANTHER" id="PTHR46967">
    <property type="entry name" value="INSULIN-LIKE GROWTH FACTOR BINDING PROTEIN,N-TERMINAL"/>
    <property type="match status" value="1"/>
</dbReference>
<feature type="transmembrane region" description="Helical" evidence="1">
    <location>
        <begin position="1163"/>
        <end position="1181"/>
    </location>
</feature>
<evidence type="ECO:0000256" key="2">
    <source>
        <dbReference type="SAM" id="SignalP"/>
    </source>
</evidence>
<feature type="signal peptide" evidence="2">
    <location>
        <begin position="1"/>
        <end position="29"/>
    </location>
</feature>
<protein>
    <recommendedName>
        <fullName evidence="5">Tyrosine-protein kinase ephrin type A/B receptor-like domain-containing protein</fullName>
    </recommendedName>
</protein>
<feature type="transmembrane region" description="Helical" evidence="1">
    <location>
        <begin position="939"/>
        <end position="965"/>
    </location>
</feature>
<comment type="caution">
    <text evidence="3">The sequence shown here is derived from an EMBL/GenBank/DDBJ whole genome shotgun (WGS) entry which is preliminary data.</text>
</comment>
<evidence type="ECO:0000313" key="3">
    <source>
        <dbReference type="EMBL" id="GMH76982.1"/>
    </source>
</evidence>
<dbReference type="OrthoDB" id="205145at2759"/>
<dbReference type="Gene3D" id="2.10.50.10">
    <property type="entry name" value="Tumor Necrosis Factor Receptor, subunit A, domain 2"/>
    <property type="match status" value="6"/>
</dbReference>
<accession>A0A9W7EFK4</accession>
<keyword evidence="4" id="KW-1185">Reference proteome</keyword>
<evidence type="ECO:0000256" key="1">
    <source>
        <dbReference type="SAM" id="Phobius"/>
    </source>
</evidence>
<sequence length="1427" mass="151271">MQQQRQSGSSRYFLLFLFFLAACVKGVGATCGAGFVQVSGVCVTCPIGHYCVGGSTGAELCRAGYSCPFELWSSWVNSNPRYVQQETSVATCITPDSPCEDDIWPLAARSCVVEKCLQIPENECRTASSVLGYSYVQSGTSATTPIGCYVKLGGSPANTYYNNHATGAPSSQRAPICKISTKTRRYDSVTAGWSSAEGAGPCAAGKYSPPGAASCTSSCAAGSYAELGTTTCIFCEPGKFAGSSGAESACSSCTVGKFSESTGAISCTDCPSGKTSPAGASVCTSCDVGTYSSSAGSLVDLCLDCEAGKSSEQGTASCMIICPTGRHSPSGSPCLDCEAGKFNENVQQESCTNCGTGRYSTTTGKKVESACRNCEAGTASSEEVRTRPCPACPEGKSAPAPGLSSCPTCPAGTYSDSPGTILCNLCAIGKYTSAAQSTSCDDCVTGTFNLFEGSVTCDKCPAGQRMNHAGNDCEVCPDGTYANPGSIACSDCDHTSGYVSLAGDSGAVKCEYCGPGFYADQASHTCKECEIDTYSVGGLDACIICPAGTDNVKGSSNCSPCPPGTITFEDACRPCAKGEYAEFGATYCSACSGPGEYSDAESSAVCKTAPAGYKPTVADNGMKTGIEMCLRNTFSIGAVDDCMACADGGHSNPGESSCEKCSTGKYYNEQAYVCQLCPKNTFSISGAADINGCENCPVGAHAQPGSGYCDQCRSGKYYNEQTDDCKECPAGKFTATGGIGIWSCQTCDVGFHSESDGASTCLTCEPGKYTSTEQTTCLLCPAGKISGVAASSCTVCEGGKYAEGSGNTECKFCDDDEMIVGSITLQNGTTSASGCICPAGEYVHFKENICQNVPDGVEVTVQAMTVKTLEVMPGYWRTNASSSEISPCLSPEHCLGGPDPATQCKEGHAGPLCAVCADGYASTGSGMFLKCSTCEGGDAVMTILVGLSAFFSIMFLAMGLTCCCLNTTKKKKKSGDEDEGDRAGLSNNDSLSINKINKKLSKIDGLLTAYNEARPYGKIMLSYYQIVGGLSFSFAVNFPPMFTKLMSVVSSVVNVEFLNMMPLGCVMKSSFHHTLLIYTLVPFFISVAMMIAYAILKYSGRVEASNNVYGWFLFMTFLILPTVSTNLFSTFACHDFDSGYGSYLKVDYSIDCASEEHGFYERYASIAVVVYVVGIPTLYAWNLWRARELLDPGQRRLAKLYGEEEGMRMAIEERQRLEEEHPHMKSLVFLYDSYEPQYFWFEIFETLRKLMLTGGIVVLGSGTLSQVIISMLICLAAMRVFSGCAPFIKARVDVFSEMSQWQIFFVMLGALLLRVEEMSTGFEVPNKKVFDGVLMVTQSLAPMVVAVMVLMKGKHASEKLARKVIQSMSVDRRNLKSTSAGLELGLSRGDGKEKIENDREILRMKHLSGFGPKNNVKVREEIIIPPL</sequence>
<feature type="transmembrane region" description="Helical" evidence="1">
    <location>
        <begin position="1256"/>
        <end position="1282"/>
    </location>
</feature>
<name>A0A9W7EFK4_9STRA</name>
<dbReference type="EMBL" id="BRXY01000202">
    <property type="protein sequence ID" value="GMH76982.1"/>
    <property type="molecule type" value="Genomic_DNA"/>
</dbReference>
<reference evidence="4" key="1">
    <citation type="journal article" date="2023" name="Commun. Biol.">
        <title>Genome analysis of Parmales, the sister group of diatoms, reveals the evolutionary specialization of diatoms from phago-mixotrophs to photoautotrophs.</title>
        <authorList>
            <person name="Ban H."/>
            <person name="Sato S."/>
            <person name="Yoshikawa S."/>
            <person name="Yamada K."/>
            <person name="Nakamura Y."/>
            <person name="Ichinomiya M."/>
            <person name="Sato N."/>
            <person name="Blanc-Mathieu R."/>
            <person name="Endo H."/>
            <person name="Kuwata A."/>
            <person name="Ogata H."/>
        </authorList>
    </citation>
    <scope>NUCLEOTIDE SEQUENCE [LARGE SCALE GENOMIC DNA]</scope>
    <source>
        <strain evidence="4">NIES 3701</strain>
    </source>
</reference>
<evidence type="ECO:0008006" key="5">
    <source>
        <dbReference type="Google" id="ProtNLM"/>
    </source>
</evidence>
<dbReference type="PANTHER" id="PTHR46967:SF1">
    <property type="entry name" value="KERATIN-ASSOCIATED PROTEIN 16-1-LIKE"/>
    <property type="match status" value="1"/>
</dbReference>
<feature type="transmembrane region" description="Helical" evidence="1">
    <location>
        <begin position="1333"/>
        <end position="1351"/>
    </location>
</feature>
<dbReference type="SMART" id="SM01411">
    <property type="entry name" value="Ephrin_rec_like"/>
    <property type="match status" value="11"/>
</dbReference>
<dbReference type="SUPFAM" id="SSF57184">
    <property type="entry name" value="Growth factor receptor domain"/>
    <property type="match status" value="5"/>
</dbReference>
<feature type="transmembrane region" description="Helical" evidence="1">
    <location>
        <begin position="1021"/>
        <end position="1039"/>
    </location>
</feature>
<dbReference type="Proteomes" id="UP001165085">
    <property type="component" value="Unassembled WGS sequence"/>
</dbReference>
<feature type="transmembrane region" description="Helical" evidence="1">
    <location>
        <begin position="1294"/>
        <end position="1313"/>
    </location>
</feature>
<keyword evidence="1" id="KW-0812">Transmembrane</keyword>
<proteinExistence type="predicted"/>
<organism evidence="3 4">
    <name type="scientific">Triparma strigata</name>
    <dbReference type="NCBI Taxonomy" id="1606541"/>
    <lineage>
        <taxon>Eukaryota</taxon>
        <taxon>Sar</taxon>
        <taxon>Stramenopiles</taxon>
        <taxon>Ochrophyta</taxon>
        <taxon>Bolidophyceae</taxon>
        <taxon>Parmales</taxon>
        <taxon>Triparmaceae</taxon>
        <taxon>Triparma</taxon>
    </lineage>
</organism>
<dbReference type="PROSITE" id="PS51257">
    <property type="entry name" value="PROKAR_LIPOPROTEIN"/>
    <property type="match status" value="1"/>
</dbReference>
<feature type="chain" id="PRO_5040964760" description="Tyrosine-protein kinase ephrin type A/B receptor-like domain-containing protein" evidence="2">
    <location>
        <begin position="30"/>
        <end position="1427"/>
    </location>
</feature>
<keyword evidence="1" id="KW-1133">Transmembrane helix</keyword>
<evidence type="ECO:0000313" key="4">
    <source>
        <dbReference type="Proteomes" id="UP001165085"/>
    </source>
</evidence>
<keyword evidence="2" id="KW-0732">Signal</keyword>
<gene>
    <name evidence="3" type="ORF">TrST_g2742</name>
</gene>